<dbReference type="AlphaFoldDB" id="A0A7J6LE85"/>
<name>A0A7J6LE85_PERCH</name>
<evidence type="ECO:0000313" key="3">
    <source>
        <dbReference type="Proteomes" id="UP000591131"/>
    </source>
</evidence>
<keyword evidence="3" id="KW-1185">Reference proteome</keyword>
<comment type="caution">
    <text evidence="2">The sequence shown here is derived from an EMBL/GenBank/DDBJ whole genome shotgun (WGS) entry which is preliminary data.</text>
</comment>
<evidence type="ECO:0000313" key="2">
    <source>
        <dbReference type="EMBL" id="KAF4657503.1"/>
    </source>
</evidence>
<gene>
    <name evidence="2" type="ORF">FOL47_008413</name>
</gene>
<organism evidence="2 3">
    <name type="scientific">Perkinsus chesapeaki</name>
    <name type="common">Clam parasite</name>
    <name type="synonym">Perkinsus andrewsi</name>
    <dbReference type="NCBI Taxonomy" id="330153"/>
    <lineage>
        <taxon>Eukaryota</taxon>
        <taxon>Sar</taxon>
        <taxon>Alveolata</taxon>
        <taxon>Perkinsozoa</taxon>
        <taxon>Perkinsea</taxon>
        <taxon>Perkinsida</taxon>
        <taxon>Perkinsidae</taxon>
        <taxon>Perkinsus</taxon>
    </lineage>
</organism>
<proteinExistence type="predicted"/>
<sequence>MSDSVNSPVHLSCPGDSCRQLLSTHAAWVKAGLSWTLKAHIVCQRLVDCMVAYNWNLQWDEAARFKARANSTASHPDDDSSSSSSSSGGVESDAMVVQKEEKDPSVCFPKVSQIPQNHSKFPLKKQSIEARHRPLQLETIDVVTSGVVLATFTLTVEVAVNDVHVKISRTSGKLDVIVPESNSCPLGPLAGDALPRCVFGALD</sequence>
<dbReference type="OrthoDB" id="6767500at2759"/>
<dbReference type="EMBL" id="JAAPAO010000538">
    <property type="protein sequence ID" value="KAF4657503.1"/>
    <property type="molecule type" value="Genomic_DNA"/>
</dbReference>
<feature type="region of interest" description="Disordered" evidence="1">
    <location>
        <begin position="70"/>
        <end position="95"/>
    </location>
</feature>
<evidence type="ECO:0000256" key="1">
    <source>
        <dbReference type="SAM" id="MobiDB-lite"/>
    </source>
</evidence>
<accession>A0A7J6LE85</accession>
<dbReference type="Proteomes" id="UP000591131">
    <property type="component" value="Unassembled WGS sequence"/>
</dbReference>
<reference evidence="2 3" key="1">
    <citation type="submission" date="2020-04" db="EMBL/GenBank/DDBJ databases">
        <title>Perkinsus chesapeaki whole genome sequence.</title>
        <authorList>
            <person name="Bogema D.R."/>
        </authorList>
    </citation>
    <scope>NUCLEOTIDE SEQUENCE [LARGE SCALE GENOMIC DNA]</scope>
    <source>
        <strain evidence="2">ATCC PRA-425</strain>
    </source>
</reference>
<protein>
    <submittedName>
        <fullName evidence="2">Uncharacterized protein</fullName>
    </submittedName>
</protein>